<comment type="caution">
    <text evidence="1">The sequence shown here is derived from an EMBL/GenBank/DDBJ whole genome shotgun (WGS) entry which is preliminary data.</text>
</comment>
<gene>
    <name evidence="1" type="ORF">I4F81_005355</name>
</gene>
<name>A0ACC3BYY6_PYRYE</name>
<protein>
    <submittedName>
        <fullName evidence="1">Uncharacterized protein</fullName>
    </submittedName>
</protein>
<evidence type="ECO:0000313" key="1">
    <source>
        <dbReference type="EMBL" id="KAK1862788.1"/>
    </source>
</evidence>
<reference evidence="1" key="1">
    <citation type="submission" date="2019-11" db="EMBL/GenBank/DDBJ databases">
        <title>Nori genome reveals adaptations in red seaweeds to the harsh intertidal environment.</title>
        <authorList>
            <person name="Wang D."/>
            <person name="Mao Y."/>
        </authorList>
    </citation>
    <scope>NUCLEOTIDE SEQUENCE</scope>
    <source>
        <tissue evidence="1">Gametophyte</tissue>
    </source>
</reference>
<sequence>MVAFTFCAAPLPGVAAPRRAAAAAAGRPAPLAPPVSSSRACSWAGAAVPAGGSTAAAAAAAAATTTRRRGEAAASPPRASPGRLLTPPTASADVPAGASAARAGLMRLQNGSDVRGVALPLVPAEPVTLTPAAAAELGAAFAAWAADSTGVPVADVTVTIGRDSRLSGPELAEATAAGVLAAGAQVVDVGLATTPAMFMSTVLPFGGRPAPATAGVMLTASHLPPNRNGLKFFTAAGGTSKADVAAIIDAAATARDARGGPPAVTVDAPLPTHPFIDDYGVHLAGLIRDACGAGETPLEGFHIVVDAGNGAGGFFAGVLESLGANTTGSQFLDPDGTFPNHVPNPEDTDAMASLVAATTAAGADLGVIFDTDVDRSGVCDRSGGAVNRNRLIAMVARIALRESPGGVIVTDSVTSNGLARFIEGLGGKHLRYRKGYKNIIDKGIEVDAPLAIETSGHGAMKENYMLDDGCYLAVKIIVEMVRLRAAGEERGIAALLDGLAEPLASHEFRLPFVDATDFGAQGVALLDDFPAFVAGTPGWTVDEPNYEGVRVSVDEGDGRAGWLLLRQSLHDPLLPLNIETETPGGVVATLRTLRDGFFAKHPNIDTSSLDEYEAAAPDRAVAPSTAAGA</sequence>
<dbReference type="EMBL" id="CM020619">
    <property type="protein sequence ID" value="KAK1862788.1"/>
    <property type="molecule type" value="Genomic_DNA"/>
</dbReference>
<keyword evidence="2" id="KW-1185">Reference proteome</keyword>
<proteinExistence type="predicted"/>
<evidence type="ECO:0000313" key="2">
    <source>
        <dbReference type="Proteomes" id="UP000798662"/>
    </source>
</evidence>
<organism evidence="1 2">
    <name type="scientific">Pyropia yezoensis</name>
    <name type="common">Susabi-nori</name>
    <name type="synonym">Porphyra yezoensis</name>
    <dbReference type="NCBI Taxonomy" id="2788"/>
    <lineage>
        <taxon>Eukaryota</taxon>
        <taxon>Rhodophyta</taxon>
        <taxon>Bangiophyceae</taxon>
        <taxon>Bangiales</taxon>
        <taxon>Bangiaceae</taxon>
        <taxon>Pyropia</taxon>
    </lineage>
</organism>
<dbReference type="Proteomes" id="UP000798662">
    <property type="component" value="Chromosome 2"/>
</dbReference>
<accession>A0ACC3BYY6</accession>